<dbReference type="InterPro" id="IPR051057">
    <property type="entry name" value="PI-PLC_domain"/>
</dbReference>
<evidence type="ECO:0000313" key="3">
    <source>
        <dbReference type="RefSeq" id="XP_018331073.1"/>
    </source>
</evidence>
<dbReference type="Proteomes" id="UP000192223">
    <property type="component" value="Unplaced"/>
</dbReference>
<dbReference type="PROSITE" id="PS50007">
    <property type="entry name" value="PIPLC_X_DOMAIN"/>
    <property type="match status" value="1"/>
</dbReference>
<dbReference type="KEGG" id="apln:108741008"/>
<dbReference type="GO" id="GO:0008081">
    <property type="term" value="F:phosphoric diester hydrolase activity"/>
    <property type="evidence" value="ECO:0007669"/>
    <property type="project" value="InterPro"/>
</dbReference>
<accession>A0A1W4XF43</accession>
<dbReference type="AlphaFoldDB" id="A0A1W4XF43"/>
<dbReference type="SUPFAM" id="SSF51695">
    <property type="entry name" value="PLC-like phosphodiesterases"/>
    <property type="match status" value="1"/>
</dbReference>
<keyword evidence="1" id="KW-0732">Signal</keyword>
<evidence type="ECO:0000256" key="1">
    <source>
        <dbReference type="SAM" id="SignalP"/>
    </source>
</evidence>
<organism evidence="2 3">
    <name type="scientific">Agrilus planipennis</name>
    <name type="common">Emerald ash borer</name>
    <name type="synonym">Agrilus marcopoli</name>
    <dbReference type="NCBI Taxonomy" id="224129"/>
    <lineage>
        <taxon>Eukaryota</taxon>
        <taxon>Metazoa</taxon>
        <taxon>Ecdysozoa</taxon>
        <taxon>Arthropoda</taxon>
        <taxon>Hexapoda</taxon>
        <taxon>Insecta</taxon>
        <taxon>Pterygota</taxon>
        <taxon>Neoptera</taxon>
        <taxon>Endopterygota</taxon>
        <taxon>Coleoptera</taxon>
        <taxon>Polyphaga</taxon>
        <taxon>Elateriformia</taxon>
        <taxon>Buprestoidea</taxon>
        <taxon>Buprestidae</taxon>
        <taxon>Agrilinae</taxon>
        <taxon>Agrilus</taxon>
    </lineage>
</organism>
<name>A0A1W4XF43_AGRPL</name>
<feature type="signal peptide" evidence="1">
    <location>
        <begin position="1"/>
        <end position="19"/>
    </location>
</feature>
<sequence>MHRSLVLLTISLSVTVNYAFVIRRARDENQTVNRCGRVFLTVSSFKHTFLELNWQISACKSNDASRPDQIALYNSDPRAGSAKELLRINPLNYVDQFYRTSIPFGFPTLPGNWNYNNFIDGNSTTVPTPGSHCFPYWIASLKSDRVIYTECFKIQPTWMADNSEKLAKLPIGKAFIPGTHNSATSPKDITYVDAYSVNQDRDIWTQLVFGNRYLDLRIAYYKQSDRFTVNHDLISFGSVHAVFDQIKAFIRLAPKELVVIDFHRFPYPKDFPHGKFVQLLKNEFGDYYVQQTVPKNAKGHLFSEIWATGRNLLLCYNHPNTSIKYSDFLWQPIYQYWGDRSSTSGLKTFVKSAIDDAKNSNAYNRYSNPLWAIMAELTPTKFDVIFNLNDLRELADRVNLPITRWFRDEWPNDVNIIASDFFLGNDLINVAIEANVLKNY</sequence>
<dbReference type="RefSeq" id="XP_018331073.1">
    <property type="nucleotide sequence ID" value="XM_018475571.1"/>
</dbReference>
<dbReference type="GeneID" id="108741008"/>
<dbReference type="PANTHER" id="PTHR13593:SF103">
    <property type="entry name" value="RE10370P"/>
    <property type="match status" value="1"/>
</dbReference>
<dbReference type="InterPro" id="IPR017946">
    <property type="entry name" value="PLC-like_Pdiesterase_TIM-brl"/>
</dbReference>
<reference evidence="3" key="1">
    <citation type="submission" date="2025-08" db="UniProtKB">
        <authorList>
            <consortium name="RefSeq"/>
        </authorList>
    </citation>
    <scope>IDENTIFICATION</scope>
    <source>
        <tissue evidence="3">Entire body</tissue>
    </source>
</reference>
<evidence type="ECO:0000313" key="2">
    <source>
        <dbReference type="Proteomes" id="UP000192223"/>
    </source>
</evidence>
<keyword evidence="2" id="KW-1185">Reference proteome</keyword>
<dbReference type="InParanoid" id="A0A1W4XF43"/>
<dbReference type="Gene3D" id="3.20.20.190">
    <property type="entry name" value="Phosphatidylinositol (PI) phosphodiesterase"/>
    <property type="match status" value="1"/>
</dbReference>
<dbReference type="STRING" id="224129.A0A1W4XF43"/>
<dbReference type="OrthoDB" id="1046782at2759"/>
<proteinExistence type="predicted"/>
<dbReference type="PANTHER" id="PTHR13593">
    <property type="match status" value="1"/>
</dbReference>
<feature type="chain" id="PRO_5010699842" evidence="1">
    <location>
        <begin position="20"/>
        <end position="440"/>
    </location>
</feature>
<protein>
    <submittedName>
        <fullName evidence="3">PI-PLC X domain-containing protein 3</fullName>
    </submittedName>
</protein>
<gene>
    <name evidence="3" type="primary">LOC108741008</name>
</gene>
<dbReference type="GO" id="GO:0006629">
    <property type="term" value="P:lipid metabolic process"/>
    <property type="evidence" value="ECO:0007669"/>
    <property type="project" value="InterPro"/>
</dbReference>